<dbReference type="EMBL" id="VSDO01000005">
    <property type="protein sequence ID" value="TYA10902.1"/>
    <property type="molecule type" value="Genomic_DNA"/>
</dbReference>
<organism evidence="1 2">
    <name type="scientific">Paenibacillus faecis</name>
    <dbReference type="NCBI Taxonomy" id="862114"/>
    <lineage>
        <taxon>Bacteria</taxon>
        <taxon>Bacillati</taxon>
        <taxon>Bacillota</taxon>
        <taxon>Bacilli</taxon>
        <taxon>Bacillales</taxon>
        <taxon>Paenibacillaceae</taxon>
        <taxon>Paenibacillus</taxon>
    </lineage>
</organism>
<proteinExistence type="predicted"/>
<dbReference type="RefSeq" id="WP_148457012.1">
    <property type="nucleotide sequence ID" value="NZ_VSDO01000005.1"/>
</dbReference>
<evidence type="ECO:0000313" key="1">
    <source>
        <dbReference type="EMBL" id="TYA10902.1"/>
    </source>
</evidence>
<protein>
    <submittedName>
        <fullName evidence="1">Uncharacterized protein</fullName>
    </submittedName>
</protein>
<keyword evidence="2" id="KW-1185">Reference proteome</keyword>
<sequence length="129" mass="14086">MKYTHKVGTAAGTFPPFLVGGKEVILTSVTMMSISPGDLLVLRLDVGWKKPTHGDAGEIELKIRKDSPDGPVIYRILETCVEKAYTMERVTDIGNVPVQHYYLTACSADSRAVITGPYSLQGSVFPKNE</sequence>
<reference evidence="1 2" key="1">
    <citation type="submission" date="2019-08" db="EMBL/GenBank/DDBJ databases">
        <title>Genome sequencing of Paenibacillus faecis DSM 23593(T).</title>
        <authorList>
            <person name="Kook J.-K."/>
            <person name="Park S.-N."/>
            <person name="Lim Y.K."/>
        </authorList>
    </citation>
    <scope>NUCLEOTIDE SEQUENCE [LARGE SCALE GENOMIC DNA]</scope>
    <source>
        <strain evidence="1 2">DSM 23593</strain>
    </source>
</reference>
<name>A0A5D0CMJ8_9BACL</name>
<comment type="caution">
    <text evidence="1">The sequence shown here is derived from an EMBL/GenBank/DDBJ whole genome shotgun (WGS) entry which is preliminary data.</text>
</comment>
<gene>
    <name evidence="1" type="ORF">FRY98_24330</name>
</gene>
<evidence type="ECO:0000313" key="2">
    <source>
        <dbReference type="Proteomes" id="UP000325218"/>
    </source>
</evidence>
<dbReference type="Proteomes" id="UP000325218">
    <property type="component" value="Unassembled WGS sequence"/>
</dbReference>
<dbReference type="OrthoDB" id="2606646at2"/>
<dbReference type="AlphaFoldDB" id="A0A5D0CMJ8"/>
<accession>A0A5D0CMJ8</accession>